<sequence>MEQQTETYAERPGDFRKWIAAITIAAAFPATAVEIDGQIDPQEWQGAQQFTDFRKVQPLNGEPASVPTQVWVLATADGLAVAFRNVQPPSVPRTQQRVQRDFDEQVDRVNVMVDFDGDHRTGYAFTVSSTGGIYDAIITNETEFNEDWDGNWRHEVGEDEAGWTVEVLIPWHIAPMRETTSETRTLRIYLDRVVGVTGERAAWPSASFERPRFLSDFAPIEVTSYSQSLLALTPYVSGLYDNVEYHTEGDAGIDVFWKPNGQMQLTGTLNPDFGQVESDDLVVNFDATETFISDKRPFFTENQGIFEFTTPSDFSQLLYTRRVGGPADDGVGSGDIIAALKLNGSIGATKYGIFGADEADSVGRTFSAVRLVRDFSTQNLGMMLTRVERPYYDRIATVAGIDHNWRPTSRWNVRTRLIGSDIDDDGQSVRDGGATIWADYEMDHGWRQQWIGMHFGDELQINDAGYLQRNSTNYVHWQVQRRFADLPEESRYASKDWRWRVSTSRNNHGDLLRDQFRMSRESRLRDGSYEYAQININSAGADDLLTRGNGNINLPPNFNSFFEYERPRKGSWGFAVEAEVYSGGLEGNDEIGYSLMLEPTYFISDAFNVYVGVFGSRTPDWLVWQEDNLIGSFDGREVDFNAGFNWIISPRQELRLKLQAIGINAPLNRAYRVDSSGDAIETDEPVDDFTVSNLGFQIRYRYELAPLSYLYIVYGRGGYAQESVADDSGRPLRDSFSLRDDEQLLVKLNYRFEW</sequence>
<dbReference type="InterPro" id="IPR045670">
    <property type="entry name" value="DUF5916"/>
</dbReference>
<dbReference type="AlphaFoldDB" id="A0A841HPK7"/>
<feature type="domain" description="DUF5916" evidence="1">
    <location>
        <begin position="230"/>
        <end position="326"/>
    </location>
</feature>
<evidence type="ECO:0000313" key="2">
    <source>
        <dbReference type="EMBL" id="MBB6093992.1"/>
    </source>
</evidence>
<dbReference type="EMBL" id="JACHHZ010000003">
    <property type="protein sequence ID" value="MBB6093992.1"/>
    <property type="molecule type" value="Genomic_DNA"/>
</dbReference>
<feature type="domain" description="DUF5916" evidence="1">
    <location>
        <begin position="385"/>
        <end position="750"/>
    </location>
</feature>
<evidence type="ECO:0000259" key="1">
    <source>
        <dbReference type="Pfam" id="PF19313"/>
    </source>
</evidence>
<dbReference type="SUPFAM" id="SSF49344">
    <property type="entry name" value="CBD9-like"/>
    <property type="match status" value="1"/>
</dbReference>
<keyword evidence="3" id="KW-1185">Reference proteome</keyword>
<dbReference type="RefSeq" id="WP_221304205.1">
    <property type="nucleotide sequence ID" value="NZ_JACHHZ010000003.1"/>
</dbReference>
<reference evidence="2 3" key="1">
    <citation type="submission" date="2020-08" db="EMBL/GenBank/DDBJ databases">
        <title>Genomic Encyclopedia of Type Strains, Phase IV (KMG-IV): sequencing the most valuable type-strain genomes for metagenomic binning, comparative biology and taxonomic classification.</title>
        <authorList>
            <person name="Goeker M."/>
        </authorList>
    </citation>
    <scope>NUCLEOTIDE SEQUENCE [LARGE SCALE GENOMIC DNA]</scope>
    <source>
        <strain evidence="2 3">DSM 26723</strain>
    </source>
</reference>
<proteinExistence type="predicted"/>
<organism evidence="2 3">
    <name type="scientific">Povalibacter uvarum</name>
    <dbReference type="NCBI Taxonomy" id="732238"/>
    <lineage>
        <taxon>Bacteria</taxon>
        <taxon>Pseudomonadati</taxon>
        <taxon>Pseudomonadota</taxon>
        <taxon>Gammaproteobacteria</taxon>
        <taxon>Steroidobacterales</taxon>
        <taxon>Steroidobacteraceae</taxon>
        <taxon>Povalibacter</taxon>
    </lineage>
</organism>
<comment type="caution">
    <text evidence="2">The sequence shown here is derived from an EMBL/GenBank/DDBJ whole genome shotgun (WGS) entry which is preliminary data.</text>
</comment>
<dbReference type="Proteomes" id="UP000588068">
    <property type="component" value="Unassembled WGS sequence"/>
</dbReference>
<dbReference type="Pfam" id="PF19313">
    <property type="entry name" value="DUF5916"/>
    <property type="match status" value="2"/>
</dbReference>
<name>A0A841HPK7_9GAMM</name>
<accession>A0A841HPK7</accession>
<dbReference type="Gene3D" id="2.60.40.1190">
    <property type="match status" value="1"/>
</dbReference>
<gene>
    <name evidence="2" type="ORF">HNQ60_002873</name>
</gene>
<protein>
    <recommendedName>
        <fullName evidence="1">DUF5916 domain-containing protein</fullName>
    </recommendedName>
</protein>
<evidence type="ECO:0000313" key="3">
    <source>
        <dbReference type="Proteomes" id="UP000588068"/>
    </source>
</evidence>